<dbReference type="PANTHER" id="PTHR47628:SF1">
    <property type="entry name" value="ALIPHATIC AMIDASE EXPRESSION-REGULATING PROTEIN"/>
    <property type="match status" value="1"/>
</dbReference>
<keyword evidence="1" id="KW-0732">Signal</keyword>
<evidence type="ECO:0000313" key="2">
    <source>
        <dbReference type="EMBL" id="MEB3103498.1"/>
    </source>
</evidence>
<evidence type="ECO:0000313" key="3">
    <source>
        <dbReference type="Proteomes" id="UP001310386"/>
    </source>
</evidence>
<dbReference type="PANTHER" id="PTHR47628">
    <property type="match status" value="1"/>
</dbReference>
<protein>
    <submittedName>
        <fullName evidence="2">Transporter substrate-binding domain-containing protein</fullName>
    </submittedName>
</protein>
<dbReference type="InterPro" id="IPR028082">
    <property type="entry name" value="Peripla_BP_I"/>
</dbReference>
<dbReference type="RefSeq" id="WP_371755624.1">
    <property type="nucleotide sequence ID" value="NZ_JAYJLD010000037.1"/>
</dbReference>
<organism evidence="2 3">
    <name type="scientific">Ferviditalea candida</name>
    <dbReference type="NCBI Taxonomy" id="3108399"/>
    <lineage>
        <taxon>Bacteria</taxon>
        <taxon>Bacillati</taxon>
        <taxon>Bacillota</taxon>
        <taxon>Bacilli</taxon>
        <taxon>Bacillales</taxon>
        <taxon>Paenibacillaceae</taxon>
        <taxon>Ferviditalea</taxon>
    </lineage>
</organism>
<dbReference type="InterPro" id="IPR000709">
    <property type="entry name" value="Leu_Ile_Val-bd"/>
</dbReference>
<sequence>MKKWTVWIALLTLMMLPVLSACSSSTGGSGGGGNDGIKVGVLFSLSGATAVTEKGMANATLMAIDEINASGGVNGKKLIPVQEDLASEPSVAATKAKKLLLEDKVAAIIGCYTSASRQAVLPIVEQNNGLLVYPTLYEGEEYSKNIIYTGATPNQQLQDFVPWLVKNVGKKFFFVGSDYVYPAETNKQVKALLQQQGGQVVGEEYVPIGQSEFSSVVNKIKAAQPDVVFSDLVGDSVSAFYKQYKNFGMDPKKVPIASPITAETDLISMTKDVSAGNISSYGYFQTLDTPENKKFVEAYHNKYGKDEPITDVHESAYFSTYLLKMALEKVQDPSDTTKLIDAFAGLEFDAPEGKIKVDEKNHHTWLHSRIAKVNDNGQFEVIVNSDKLIHPEPWAKVIFPDHAEPWNN</sequence>
<dbReference type="Gene3D" id="3.40.50.2300">
    <property type="match status" value="2"/>
</dbReference>
<dbReference type="PRINTS" id="PR00337">
    <property type="entry name" value="LEUILEVALBP"/>
</dbReference>
<dbReference type="PROSITE" id="PS51257">
    <property type="entry name" value="PROKAR_LIPOPROTEIN"/>
    <property type="match status" value="1"/>
</dbReference>
<gene>
    <name evidence="2" type="ORF">VF724_17835</name>
</gene>
<name>A0ABU5ZLW5_9BACL</name>
<evidence type="ECO:0000256" key="1">
    <source>
        <dbReference type="SAM" id="SignalP"/>
    </source>
</evidence>
<reference evidence="2" key="1">
    <citation type="submission" date="2023-12" db="EMBL/GenBank/DDBJ databases">
        <title>Fervidustalea candida gen. nov., sp. nov., a novel member of the family Paenibacillaceae isolated from a geothermal area.</title>
        <authorList>
            <person name="Li W.-J."/>
            <person name="Jiao J.-Y."/>
            <person name="Chen Y."/>
        </authorList>
    </citation>
    <scope>NUCLEOTIDE SEQUENCE</scope>
    <source>
        <strain evidence="2">SYSU GA230002</strain>
    </source>
</reference>
<feature type="signal peptide" evidence="1">
    <location>
        <begin position="1"/>
        <end position="20"/>
    </location>
</feature>
<proteinExistence type="predicted"/>
<dbReference type="SUPFAM" id="SSF53822">
    <property type="entry name" value="Periplasmic binding protein-like I"/>
    <property type="match status" value="1"/>
</dbReference>
<keyword evidence="3" id="KW-1185">Reference proteome</keyword>
<comment type="caution">
    <text evidence="2">The sequence shown here is derived from an EMBL/GenBank/DDBJ whole genome shotgun (WGS) entry which is preliminary data.</text>
</comment>
<accession>A0ABU5ZLW5</accession>
<dbReference type="Proteomes" id="UP001310386">
    <property type="component" value="Unassembled WGS sequence"/>
</dbReference>
<feature type="chain" id="PRO_5047023649" evidence="1">
    <location>
        <begin position="21"/>
        <end position="408"/>
    </location>
</feature>
<dbReference type="Pfam" id="PF13433">
    <property type="entry name" value="Peripla_BP_5"/>
    <property type="match status" value="1"/>
</dbReference>
<dbReference type="CDD" id="cd06357">
    <property type="entry name" value="PBP1_AmiC"/>
    <property type="match status" value="1"/>
</dbReference>
<dbReference type="InterPro" id="IPR039570">
    <property type="entry name" value="AmiC_PBP1"/>
</dbReference>
<dbReference type="EMBL" id="JAYJLD010000037">
    <property type="protein sequence ID" value="MEB3103498.1"/>
    <property type="molecule type" value="Genomic_DNA"/>
</dbReference>